<dbReference type="Pfam" id="PF08279">
    <property type="entry name" value="HTH_11"/>
    <property type="match status" value="1"/>
</dbReference>
<dbReference type="Pfam" id="PF13280">
    <property type="entry name" value="WYL"/>
    <property type="match status" value="1"/>
</dbReference>
<feature type="domain" description="Helix-turn-helix type 11" evidence="1">
    <location>
        <begin position="2"/>
        <end position="50"/>
    </location>
</feature>
<evidence type="ECO:0000313" key="5">
    <source>
        <dbReference type="Proteomes" id="UP000051302"/>
    </source>
</evidence>
<comment type="caution">
    <text evidence="4">The sequence shown here is derived from an EMBL/GenBank/DDBJ whole genome shotgun (WGS) entry which is preliminary data.</text>
</comment>
<dbReference type="Pfam" id="PF25583">
    <property type="entry name" value="WCX"/>
    <property type="match status" value="1"/>
</dbReference>
<dbReference type="InterPro" id="IPR026881">
    <property type="entry name" value="WYL_dom"/>
</dbReference>
<proteinExistence type="predicted"/>
<evidence type="ECO:0000259" key="1">
    <source>
        <dbReference type="Pfam" id="PF08279"/>
    </source>
</evidence>
<name>A0A0R1W9T2_9LACO</name>
<protein>
    <recommendedName>
        <fullName evidence="6">HTH deoR-type domain-containing protein</fullName>
    </recommendedName>
</protein>
<evidence type="ECO:0000313" key="4">
    <source>
        <dbReference type="EMBL" id="KRM14704.1"/>
    </source>
</evidence>
<dbReference type="PROSITE" id="PS52050">
    <property type="entry name" value="WYL"/>
    <property type="match status" value="1"/>
</dbReference>
<accession>A0A0R1W9T2</accession>
<dbReference type="STRING" id="1423774.FD31_GL001700"/>
<evidence type="ECO:0008006" key="6">
    <source>
        <dbReference type="Google" id="ProtNLM"/>
    </source>
</evidence>
<keyword evidence="5" id="KW-1185">Reference proteome</keyword>
<dbReference type="PATRIC" id="fig|1423774.3.peg.1763"/>
<feature type="domain" description="WYL" evidence="2">
    <location>
        <begin position="121"/>
        <end position="186"/>
    </location>
</feature>
<dbReference type="PANTHER" id="PTHR34580:SF1">
    <property type="entry name" value="PROTEIN PAFC"/>
    <property type="match status" value="1"/>
</dbReference>
<dbReference type="EMBL" id="AZFV01000033">
    <property type="protein sequence ID" value="KRM14704.1"/>
    <property type="molecule type" value="Genomic_DNA"/>
</dbReference>
<feature type="domain" description="WCX" evidence="3">
    <location>
        <begin position="214"/>
        <end position="289"/>
    </location>
</feature>
<dbReference type="AlphaFoldDB" id="A0A0R1W9T2"/>
<dbReference type="PIRSF" id="PIRSF016838">
    <property type="entry name" value="PafC"/>
    <property type="match status" value="1"/>
</dbReference>
<dbReference type="InterPro" id="IPR051534">
    <property type="entry name" value="CBASS_pafABC_assoc_protein"/>
</dbReference>
<dbReference type="Proteomes" id="UP000051302">
    <property type="component" value="Unassembled WGS sequence"/>
</dbReference>
<dbReference type="InterPro" id="IPR057727">
    <property type="entry name" value="WCX_dom"/>
</dbReference>
<gene>
    <name evidence="4" type="ORF">FD31_GL001700</name>
</gene>
<evidence type="ECO:0000259" key="3">
    <source>
        <dbReference type="Pfam" id="PF25583"/>
    </source>
</evidence>
<sequence>MIYILLDNDRMSAEKLSKRLDVSVRTIYRYVDTLSASGIPIYVSKGRNGGISLLPEFKISKALVNEDEQINILTSLRNMRDLDVENDQTLDKLSAIFQKNPVEWLKIDPTIWSKSNTQKIILSQLRKAILDKEFISFQYLNSKNEFSNREIYPFQVVFKKNAWYVEGYSLERQSVRLFKLTRLSNLNIESNKHLEVKGKPWLTAKKQQADSVQQIQVDLVFTENLKYRVFEEFPQEDISQIKTGEYEVITNLNEGEWLITYFLSFGKGLKVIGPKALRDKMRTEVEKILINY</sequence>
<dbReference type="Gene3D" id="1.10.10.10">
    <property type="entry name" value="Winged helix-like DNA-binding domain superfamily/Winged helix DNA-binding domain"/>
    <property type="match status" value="1"/>
</dbReference>
<reference evidence="4 5" key="1">
    <citation type="journal article" date="2015" name="Genome Announc.">
        <title>Expanding the biotechnology potential of lactobacilli through comparative genomics of 213 strains and associated genera.</title>
        <authorList>
            <person name="Sun Z."/>
            <person name="Harris H.M."/>
            <person name="McCann A."/>
            <person name="Guo C."/>
            <person name="Argimon S."/>
            <person name="Zhang W."/>
            <person name="Yang X."/>
            <person name="Jeffery I.B."/>
            <person name="Cooney J.C."/>
            <person name="Kagawa T.F."/>
            <person name="Liu W."/>
            <person name="Song Y."/>
            <person name="Salvetti E."/>
            <person name="Wrobel A."/>
            <person name="Rasinkangas P."/>
            <person name="Parkhill J."/>
            <person name="Rea M.C."/>
            <person name="O'Sullivan O."/>
            <person name="Ritari J."/>
            <person name="Douillard F.P."/>
            <person name="Paul Ross R."/>
            <person name="Yang R."/>
            <person name="Briner A.E."/>
            <person name="Felis G.E."/>
            <person name="de Vos W.M."/>
            <person name="Barrangou R."/>
            <person name="Klaenhammer T.R."/>
            <person name="Caufield P.W."/>
            <person name="Cui Y."/>
            <person name="Zhang H."/>
            <person name="O'Toole P.W."/>
        </authorList>
    </citation>
    <scope>NUCLEOTIDE SEQUENCE [LARGE SCALE GENOMIC DNA]</scope>
    <source>
        <strain evidence="4 5">DSM 16982</strain>
    </source>
</reference>
<dbReference type="InterPro" id="IPR013196">
    <property type="entry name" value="HTH_11"/>
</dbReference>
<dbReference type="PANTHER" id="PTHR34580">
    <property type="match status" value="1"/>
</dbReference>
<dbReference type="InterPro" id="IPR036390">
    <property type="entry name" value="WH_DNA-bd_sf"/>
</dbReference>
<dbReference type="SUPFAM" id="SSF46785">
    <property type="entry name" value="Winged helix' DNA-binding domain"/>
    <property type="match status" value="1"/>
</dbReference>
<organism evidence="4 5">
    <name type="scientific">Companilactobacillus nantensis DSM 16982</name>
    <dbReference type="NCBI Taxonomy" id="1423774"/>
    <lineage>
        <taxon>Bacteria</taxon>
        <taxon>Bacillati</taxon>
        <taxon>Bacillota</taxon>
        <taxon>Bacilli</taxon>
        <taxon>Lactobacillales</taxon>
        <taxon>Lactobacillaceae</taxon>
        <taxon>Companilactobacillus</taxon>
    </lineage>
</organism>
<dbReference type="InterPro" id="IPR036388">
    <property type="entry name" value="WH-like_DNA-bd_sf"/>
</dbReference>
<evidence type="ECO:0000259" key="2">
    <source>
        <dbReference type="Pfam" id="PF13280"/>
    </source>
</evidence>
<dbReference type="InterPro" id="IPR028349">
    <property type="entry name" value="PafC-like"/>
</dbReference>